<dbReference type="AlphaFoldDB" id="A0A8S4SQV0"/>
<dbReference type="EMBL" id="CAKXAJ010026565">
    <property type="protein sequence ID" value="CAH2270125.1"/>
    <property type="molecule type" value="Genomic_DNA"/>
</dbReference>
<reference evidence="1" key="1">
    <citation type="submission" date="2022-03" db="EMBL/GenBank/DDBJ databases">
        <authorList>
            <person name="Lindestad O."/>
        </authorList>
    </citation>
    <scope>NUCLEOTIDE SEQUENCE</scope>
</reference>
<comment type="caution">
    <text evidence="1">The sequence shown here is derived from an EMBL/GenBank/DDBJ whole genome shotgun (WGS) entry which is preliminary data.</text>
</comment>
<accession>A0A8S4SQV0</accession>
<proteinExistence type="predicted"/>
<evidence type="ECO:0000313" key="1">
    <source>
        <dbReference type="EMBL" id="CAH2270125.1"/>
    </source>
</evidence>
<keyword evidence="2" id="KW-1185">Reference proteome</keyword>
<dbReference type="OrthoDB" id="6735508at2759"/>
<sequence>MQALWQSSQHPMYIRTVWVDGFRHAILTQDDPHFLKLAAKRRRPSSSASYAKSTVHQTRNIRSSCSLSHHDELRSLNLVIRKSRFQNKTENTPHIEKLNLSDVENSNDEIIVKASPQPICHLNHFKLDLESDNMRTVKSNRTARNDVKENTELSDRVLQWLDLAGKVNLLNTENAERMSQPRHSWPEIQRRNLVKSKTATDLRAREVKVDTKTSGHIDRQEFYMPTSANTIENYARQSRNIKCTPRHDAKFKENKKVKDMRASVIETRQKMVSERNAVEKQYAEMVSKKLLPDVGKTKKQVHIFMPEALTKKFGSTTPSVTESFLSQKCNLSGTNQATK</sequence>
<evidence type="ECO:0000313" key="2">
    <source>
        <dbReference type="Proteomes" id="UP000838756"/>
    </source>
</evidence>
<name>A0A8S4SQV0_9NEOP</name>
<protein>
    <submittedName>
        <fullName evidence="1">Jg7659 protein</fullName>
    </submittedName>
</protein>
<dbReference type="Proteomes" id="UP000838756">
    <property type="component" value="Unassembled WGS sequence"/>
</dbReference>
<gene>
    <name evidence="1" type="primary">jg7659</name>
    <name evidence="1" type="ORF">PAEG_LOCUS28027</name>
</gene>
<organism evidence="1 2">
    <name type="scientific">Pararge aegeria aegeria</name>
    <dbReference type="NCBI Taxonomy" id="348720"/>
    <lineage>
        <taxon>Eukaryota</taxon>
        <taxon>Metazoa</taxon>
        <taxon>Ecdysozoa</taxon>
        <taxon>Arthropoda</taxon>
        <taxon>Hexapoda</taxon>
        <taxon>Insecta</taxon>
        <taxon>Pterygota</taxon>
        <taxon>Neoptera</taxon>
        <taxon>Endopterygota</taxon>
        <taxon>Lepidoptera</taxon>
        <taxon>Glossata</taxon>
        <taxon>Ditrysia</taxon>
        <taxon>Papilionoidea</taxon>
        <taxon>Nymphalidae</taxon>
        <taxon>Satyrinae</taxon>
        <taxon>Satyrini</taxon>
        <taxon>Parargina</taxon>
        <taxon>Pararge</taxon>
    </lineage>
</organism>